<keyword evidence="2" id="KW-0489">Methyltransferase</keyword>
<evidence type="ECO:0000256" key="1">
    <source>
        <dbReference type="ARBA" id="ARBA00008138"/>
    </source>
</evidence>
<accession>A0ABY8UJV5</accession>
<evidence type="ECO:0000256" key="4">
    <source>
        <dbReference type="SAM" id="MobiDB-lite"/>
    </source>
</evidence>
<dbReference type="NCBIfam" id="TIGR00027">
    <property type="entry name" value="mthyl_TIGR00027"/>
    <property type="match status" value="1"/>
</dbReference>
<dbReference type="Proteomes" id="UP001244341">
    <property type="component" value="Chromosome 13b"/>
</dbReference>
<name>A0ABY8UJV5_TETOB</name>
<evidence type="ECO:0000313" key="5">
    <source>
        <dbReference type="EMBL" id="WIA21537.1"/>
    </source>
</evidence>
<reference evidence="5 6" key="1">
    <citation type="submission" date="2023-05" db="EMBL/GenBank/DDBJ databases">
        <title>A 100% complete, gapless, phased diploid assembly of the Scenedesmus obliquus UTEX 3031 genome.</title>
        <authorList>
            <person name="Biondi T.C."/>
            <person name="Hanschen E.R."/>
            <person name="Kwon T."/>
            <person name="Eng W."/>
            <person name="Kruse C.P.S."/>
            <person name="Koehler S.I."/>
            <person name="Kunde Y."/>
            <person name="Gleasner C.D."/>
            <person name="You Mak K.T."/>
            <person name="Polle J."/>
            <person name="Hovde B.T."/>
            <person name="Starkenburg S.R."/>
        </authorList>
    </citation>
    <scope>NUCLEOTIDE SEQUENCE [LARGE SCALE GENOMIC DNA]</scope>
    <source>
        <strain evidence="5 6">DOE0152z</strain>
    </source>
</reference>
<dbReference type="InterPro" id="IPR011610">
    <property type="entry name" value="SAM_mthyl_Trfase_ML2640-like"/>
</dbReference>
<organism evidence="5 6">
    <name type="scientific">Tetradesmus obliquus</name>
    <name type="common">Green alga</name>
    <name type="synonym">Acutodesmus obliquus</name>
    <dbReference type="NCBI Taxonomy" id="3088"/>
    <lineage>
        <taxon>Eukaryota</taxon>
        <taxon>Viridiplantae</taxon>
        <taxon>Chlorophyta</taxon>
        <taxon>core chlorophytes</taxon>
        <taxon>Chlorophyceae</taxon>
        <taxon>CS clade</taxon>
        <taxon>Sphaeropleales</taxon>
        <taxon>Scenedesmaceae</taxon>
        <taxon>Tetradesmus</taxon>
    </lineage>
</organism>
<dbReference type="Gene3D" id="3.40.50.150">
    <property type="entry name" value="Vaccinia Virus protein VP39"/>
    <property type="match status" value="1"/>
</dbReference>
<proteinExistence type="inferred from homology"/>
<dbReference type="PANTHER" id="PTHR43619:SF2">
    <property type="entry name" value="S-ADENOSYL-L-METHIONINE-DEPENDENT METHYLTRANSFERASES SUPERFAMILY PROTEIN"/>
    <property type="match status" value="1"/>
</dbReference>
<evidence type="ECO:0000256" key="3">
    <source>
        <dbReference type="ARBA" id="ARBA00022679"/>
    </source>
</evidence>
<keyword evidence="6" id="KW-1185">Reference proteome</keyword>
<dbReference type="EMBL" id="CP126220">
    <property type="protein sequence ID" value="WIA21537.1"/>
    <property type="molecule type" value="Genomic_DNA"/>
</dbReference>
<evidence type="ECO:0000313" key="6">
    <source>
        <dbReference type="Proteomes" id="UP001244341"/>
    </source>
</evidence>
<dbReference type="PANTHER" id="PTHR43619">
    <property type="entry name" value="S-ADENOSYL-L-METHIONINE-DEPENDENT METHYLTRANSFERASE YKTD-RELATED"/>
    <property type="match status" value="1"/>
</dbReference>
<dbReference type="InterPro" id="IPR029063">
    <property type="entry name" value="SAM-dependent_MTases_sf"/>
</dbReference>
<dbReference type="SUPFAM" id="SSF53335">
    <property type="entry name" value="S-adenosyl-L-methionine-dependent methyltransferases"/>
    <property type="match status" value="1"/>
</dbReference>
<protein>
    <recommendedName>
        <fullName evidence="7">S-adenosyl-L-methionine-dependent methyltransferase</fullName>
    </recommendedName>
</protein>
<sequence>MPDITTGDSMEPGMTLWSQSDAISMIRSDKLKAISGKAGSDISVTAKCSAAATPEPLSPAGPLEHTDETPSPKSTEADEAAEFHQICHQGWAWSWANLRVKIYRFTILIIKQVYLIFMTLSLPTNHLMLTFRTLPRDFDEPHHNADHLAAKFRNAIMPARGKLHDQRSRLIKINRWFLEMPFLGIPGIVRFIDVRTQWFDEAMEQAFDDGIQQVVVIAAGYDTRAYRLSRPGVKFYEIDLPHASKNKQELVRSLLPADKYPRPEFVAADLSKVKLADALAATSFDPTKTTLFTAEGLLYYLPPAAVQQLLTCVSTISAPGSRVMFDFLNLSTLSGEAWNPGFETLMLSVWNKGEVMYSGIDERPEAVEKLLRLFGFHTHEVLSARDMVKRYMPHVQWGTHPPTVSPYFSYVCGEKL</sequence>
<gene>
    <name evidence="5" type="ORF">OEZ85_000734</name>
</gene>
<feature type="region of interest" description="Disordered" evidence="4">
    <location>
        <begin position="51"/>
        <end position="79"/>
    </location>
</feature>
<comment type="similarity">
    <text evidence="1">Belongs to the UPF0677 family.</text>
</comment>
<dbReference type="InterPro" id="IPR007213">
    <property type="entry name" value="Ppm1/Ppm2/Tcmp"/>
</dbReference>
<keyword evidence="3" id="KW-0808">Transferase</keyword>
<evidence type="ECO:0000256" key="2">
    <source>
        <dbReference type="ARBA" id="ARBA00022603"/>
    </source>
</evidence>
<evidence type="ECO:0008006" key="7">
    <source>
        <dbReference type="Google" id="ProtNLM"/>
    </source>
</evidence>
<dbReference type="Pfam" id="PF04072">
    <property type="entry name" value="LCM"/>
    <property type="match status" value="1"/>
</dbReference>